<sequence>MGHAPRPSVTGVDSHAHVFEPGLSLVADRRYSPDYPASVDSYLAHLDRAGLSHGVLIQPSFLGTDNSFMLDSLRAHPQRLRGVAVVDPDVTDSTLDELDAAGVVGIRLNLVGKSPMGYAGAQWRQLFKRVAARRWQIEIQRHIEDLSDVMGVVLPSGAEVVIDHFGLPAGMPAEPRNGHRAFLERLASGQVWVKLSAAYRSDLTLEQAGQWLEGMLRAGLPEERLLWGSDWPHTRHESQQSYQGQWQLLEGLIVDPSLRRRVLIDNPREVFRL</sequence>
<dbReference type="InterPro" id="IPR006680">
    <property type="entry name" value="Amidohydro-rel"/>
</dbReference>
<dbReference type="PANTHER" id="PTHR35563:SF2">
    <property type="entry name" value="BARREL METAL-DEPENDENT HYDROLASE, PUTATIVE (AFU_ORTHOLOGUE AFUA_1G16240)-RELATED"/>
    <property type="match status" value="1"/>
</dbReference>
<dbReference type="SUPFAM" id="SSF51556">
    <property type="entry name" value="Metallo-dependent hydrolases"/>
    <property type="match status" value="1"/>
</dbReference>
<dbReference type="OrthoDB" id="9787654at2"/>
<evidence type="ECO:0000259" key="1">
    <source>
        <dbReference type="Pfam" id="PF04909"/>
    </source>
</evidence>
<dbReference type="AlphaFoldDB" id="A0A1M7F3C9"/>
<protein>
    <submittedName>
        <fullName evidence="2">Membrane protein</fullName>
    </submittedName>
    <submittedName>
        <fullName evidence="3">Predicted metal-dependent hydrolase, TIM-barrel fold</fullName>
    </submittedName>
</protein>
<gene>
    <name evidence="2" type="ORF">HCU01_13190</name>
    <name evidence="3" type="ORF">SAMN05660971_01901</name>
</gene>
<proteinExistence type="predicted"/>
<dbReference type="Proteomes" id="UP000184123">
    <property type="component" value="Unassembled WGS sequence"/>
</dbReference>
<reference evidence="2 5" key="2">
    <citation type="submission" date="2019-07" db="EMBL/GenBank/DDBJ databases">
        <title>Whole genome shotgun sequence of Halomonas cupida NBRC 102219.</title>
        <authorList>
            <person name="Hosoyama A."/>
            <person name="Uohara A."/>
            <person name="Ohji S."/>
            <person name="Ichikawa N."/>
        </authorList>
    </citation>
    <scope>NUCLEOTIDE SEQUENCE [LARGE SCALE GENOMIC DNA]</scope>
    <source>
        <strain evidence="2 5">NBRC 102219</strain>
    </source>
</reference>
<dbReference type="STRING" id="44933.SAMN05660971_01901"/>
<evidence type="ECO:0000313" key="3">
    <source>
        <dbReference type="EMBL" id="SHL98167.1"/>
    </source>
</evidence>
<dbReference type="GO" id="GO:0016787">
    <property type="term" value="F:hydrolase activity"/>
    <property type="evidence" value="ECO:0007669"/>
    <property type="project" value="UniProtKB-KW"/>
</dbReference>
<dbReference type="EMBL" id="BJXU01000040">
    <property type="protein sequence ID" value="GEN23370.1"/>
    <property type="molecule type" value="Genomic_DNA"/>
</dbReference>
<reference evidence="3 4" key="1">
    <citation type="submission" date="2016-11" db="EMBL/GenBank/DDBJ databases">
        <authorList>
            <person name="Jaros S."/>
            <person name="Januszkiewicz K."/>
            <person name="Wedrychowicz H."/>
        </authorList>
    </citation>
    <scope>NUCLEOTIDE SEQUENCE [LARGE SCALE GENOMIC DNA]</scope>
    <source>
        <strain evidence="3 4">DSM 4740</strain>
    </source>
</reference>
<dbReference type="InterPro" id="IPR032466">
    <property type="entry name" value="Metal_Hydrolase"/>
</dbReference>
<feature type="domain" description="Amidohydrolase-related" evidence="1">
    <location>
        <begin position="12"/>
        <end position="273"/>
    </location>
</feature>
<name>A0A1M7F3C9_9GAMM</name>
<evidence type="ECO:0000313" key="2">
    <source>
        <dbReference type="EMBL" id="GEN23370.1"/>
    </source>
</evidence>
<dbReference type="RefSeq" id="WP_073434941.1">
    <property type="nucleotide sequence ID" value="NZ_BJXU01000040.1"/>
</dbReference>
<keyword evidence="3" id="KW-0378">Hydrolase</keyword>
<evidence type="ECO:0000313" key="5">
    <source>
        <dbReference type="Proteomes" id="UP000321726"/>
    </source>
</evidence>
<accession>A0A1M7F3C9</accession>
<organism evidence="3 4">
    <name type="scientific">Halomonas cupida</name>
    <dbReference type="NCBI Taxonomy" id="44933"/>
    <lineage>
        <taxon>Bacteria</taxon>
        <taxon>Pseudomonadati</taxon>
        <taxon>Pseudomonadota</taxon>
        <taxon>Gammaproteobacteria</taxon>
        <taxon>Oceanospirillales</taxon>
        <taxon>Halomonadaceae</taxon>
        <taxon>Halomonas</taxon>
    </lineage>
</organism>
<dbReference type="Proteomes" id="UP000321726">
    <property type="component" value="Unassembled WGS sequence"/>
</dbReference>
<dbReference type="Gene3D" id="3.20.20.140">
    <property type="entry name" value="Metal-dependent hydrolases"/>
    <property type="match status" value="1"/>
</dbReference>
<dbReference type="InterPro" id="IPR052358">
    <property type="entry name" value="Aro_Compnd_Degr_Hydrolases"/>
</dbReference>
<evidence type="ECO:0000313" key="4">
    <source>
        <dbReference type="Proteomes" id="UP000184123"/>
    </source>
</evidence>
<dbReference type="EMBL" id="FRCA01000004">
    <property type="protein sequence ID" value="SHL98167.1"/>
    <property type="molecule type" value="Genomic_DNA"/>
</dbReference>
<dbReference type="Pfam" id="PF04909">
    <property type="entry name" value="Amidohydro_2"/>
    <property type="match status" value="1"/>
</dbReference>
<keyword evidence="5" id="KW-1185">Reference proteome</keyword>
<dbReference type="PANTHER" id="PTHR35563">
    <property type="entry name" value="BARREL METAL-DEPENDENT HYDROLASE, PUTATIVE (AFU_ORTHOLOGUE AFUA_1G16240)-RELATED"/>
    <property type="match status" value="1"/>
</dbReference>